<proteinExistence type="inferred from homology"/>
<dbReference type="GO" id="GO:0016020">
    <property type="term" value="C:membrane"/>
    <property type="evidence" value="ECO:0007669"/>
    <property type="project" value="TreeGrafter"/>
</dbReference>
<dbReference type="GO" id="GO:0008233">
    <property type="term" value="F:peptidase activity"/>
    <property type="evidence" value="ECO:0007669"/>
    <property type="project" value="InterPro"/>
</dbReference>
<dbReference type="InterPro" id="IPR000073">
    <property type="entry name" value="AB_hydrolase_1"/>
</dbReference>
<evidence type="ECO:0000313" key="4">
    <source>
        <dbReference type="EMBL" id="CUV05731.1"/>
    </source>
</evidence>
<gene>
    <name evidence="4" type="ORF">MGWOODY_Clf2983</name>
</gene>
<dbReference type="EMBL" id="FAXA01000464">
    <property type="protein sequence ID" value="CUV05731.1"/>
    <property type="molecule type" value="Genomic_DNA"/>
</dbReference>
<name>A0A160VE22_9ZZZZ</name>
<evidence type="ECO:0000256" key="2">
    <source>
        <dbReference type="ARBA" id="ARBA00022801"/>
    </source>
</evidence>
<dbReference type="PANTHER" id="PTHR43798">
    <property type="entry name" value="MONOACYLGLYCEROL LIPASE"/>
    <property type="match status" value="1"/>
</dbReference>
<evidence type="ECO:0000256" key="1">
    <source>
        <dbReference type="ARBA" id="ARBA00010088"/>
    </source>
</evidence>
<accession>A0A160VE22</accession>
<organism evidence="4">
    <name type="scientific">hydrothermal vent metagenome</name>
    <dbReference type="NCBI Taxonomy" id="652676"/>
    <lineage>
        <taxon>unclassified sequences</taxon>
        <taxon>metagenomes</taxon>
        <taxon>ecological metagenomes</taxon>
    </lineage>
</organism>
<dbReference type="PANTHER" id="PTHR43798:SF31">
    <property type="entry name" value="AB HYDROLASE SUPERFAMILY PROTEIN YCLE"/>
    <property type="match status" value="1"/>
</dbReference>
<dbReference type="Gene3D" id="3.40.50.1820">
    <property type="entry name" value="alpha/beta hydrolase"/>
    <property type="match status" value="1"/>
</dbReference>
<keyword evidence="2 4" id="KW-0378">Hydrolase</keyword>
<dbReference type="AlphaFoldDB" id="A0A160VE22"/>
<reference evidence="4" key="1">
    <citation type="submission" date="2015-10" db="EMBL/GenBank/DDBJ databases">
        <authorList>
            <person name="Gilbert D.G."/>
        </authorList>
    </citation>
    <scope>NUCLEOTIDE SEQUENCE</scope>
</reference>
<dbReference type="InterPro" id="IPR029058">
    <property type="entry name" value="AB_hydrolase_fold"/>
</dbReference>
<feature type="domain" description="AB hydrolase-1" evidence="3">
    <location>
        <begin position="29"/>
        <end position="279"/>
    </location>
</feature>
<comment type="similarity">
    <text evidence="1">Belongs to the peptidase S33 family.</text>
</comment>
<dbReference type="SUPFAM" id="SSF53474">
    <property type="entry name" value="alpha/beta-Hydrolases"/>
    <property type="match status" value="1"/>
</dbReference>
<protein>
    <submittedName>
        <fullName evidence="4">Beta-ketoadipate enol-lactone hydrolase</fullName>
        <ecNumber evidence="4">3.1.1.24</ecNumber>
    </submittedName>
</protein>
<sequence>MAQAPSEKWVIVNGLDFHYRDWGGSGQPIVLLHGLASTCHIWDMVAPILAKDYAVIALDQRGHGESAKPTEGYDFASVTQDVLGVIDYLEGPPPIVVGHSWGGSVALELAVRAPESLQGMAWVDGGMINASARYNSVEDAKLEMSPPDFTGVKLEDFKERVRNRHQGGGMAPGSHEVVMANFEVLADQTIKAWLTRANHLRIIEALWDHRPVQLYKQVQCPVLIMPARQQADPSTQDRGQRRMFSVGEAEEMLPNSKTVWLENSVHDVPIQRPELVAEVLKSHINDGFFG</sequence>
<dbReference type="EC" id="3.1.1.24" evidence="4"/>
<dbReference type="InterPro" id="IPR050266">
    <property type="entry name" value="AB_hydrolase_sf"/>
</dbReference>
<evidence type="ECO:0000259" key="3">
    <source>
        <dbReference type="Pfam" id="PF12697"/>
    </source>
</evidence>
<dbReference type="Pfam" id="PF12697">
    <property type="entry name" value="Abhydrolase_6"/>
    <property type="match status" value="1"/>
</dbReference>
<dbReference type="PRINTS" id="PR00793">
    <property type="entry name" value="PROAMNOPTASE"/>
</dbReference>
<dbReference type="PRINTS" id="PR00111">
    <property type="entry name" value="ABHYDROLASE"/>
</dbReference>
<dbReference type="GO" id="GO:0006508">
    <property type="term" value="P:proteolysis"/>
    <property type="evidence" value="ECO:0007669"/>
    <property type="project" value="InterPro"/>
</dbReference>
<dbReference type="InterPro" id="IPR002410">
    <property type="entry name" value="Peptidase_S33"/>
</dbReference>
<dbReference type="GO" id="GO:0047570">
    <property type="term" value="F:3-oxoadipate enol-lactonase activity"/>
    <property type="evidence" value="ECO:0007669"/>
    <property type="project" value="UniProtKB-EC"/>
</dbReference>